<dbReference type="EMBL" id="BFEA01000016">
    <property type="protein sequence ID" value="GBG61078.1"/>
    <property type="molecule type" value="Genomic_DNA"/>
</dbReference>
<protein>
    <recommendedName>
        <fullName evidence="3">Reverse transcriptase domain-containing protein</fullName>
    </recommendedName>
</protein>
<comment type="caution">
    <text evidence="1">The sequence shown here is derived from an EMBL/GenBank/DDBJ whole genome shotgun (WGS) entry which is preliminary data.</text>
</comment>
<name>A0A388JTE9_CHABU</name>
<evidence type="ECO:0000313" key="1">
    <source>
        <dbReference type="EMBL" id="GBG61078.1"/>
    </source>
</evidence>
<dbReference type="Gramene" id="GBG61078">
    <property type="protein sequence ID" value="GBG61078"/>
    <property type="gene ID" value="CBR_g18670"/>
</dbReference>
<evidence type="ECO:0000313" key="2">
    <source>
        <dbReference type="Proteomes" id="UP000265515"/>
    </source>
</evidence>
<keyword evidence="2" id="KW-1185">Reference proteome</keyword>
<gene>
    <name evidence="1" type="ORF">CBR_g18670</name>
</gene>
<reference evidence="1 2" key="1">
    <citation type="journal article" date="2018" name="Cell">
        <title>The Chara Genome: Secondary Complexity and Implications for Plant Terrestrialization.</title>
        <authorList>
            <person name="Nishiyama T."/>
            <person name="Sakayama H."/>
            <person name="Vries J.D."/>
            <person name="Buschmann H."/>
            <person name="Saint-Marcoux D."/>
            <person name="Ullrich K.K."/>
            <person name="Haas F.B."/>
            <person name="Vanderstraeten L."/>
            <person name="Becker D."/>
            <person name="Lang D."/>
            <person name="Vosolsobe S."/>
            <person name="Rombauts S."/>
            <person name="Wilhelmsson P.K.I."/>
            <person name="Janitza P."/>
            <person name="Kern R."/>
            <person name="Heyl A."/>
            <person name="Rumpler F."/>
            <person name="Villalobos L.I.A.C."/>
            <person name="Clay J.M."/>
            <person name="Skokan R."/>
            <person name="Toyoda A."/>
            <person name="Suzuki Y."/>
            <person name="Kagoshima H."/>
            <person name="Schijlen E."/>
            <person name="Tajeshwar N."/>
            <person name="Catarino B."/>
            <person name="Hetherington A.J."/>
            <person name="Saltykova A."/>
            <person name="Bonnot C."/>
            <person name="Breuninger H."/>
            <person name="Symeonidi A."/>
            <person name="Radhakrishnan G.V."/>
            <person name="Van Nieuwerburgh F."/>
            <person name="Deforce D."/>
            <person name="Chang C."/>
            <person name="Karol K.G."/>
            <person name="Hedrich R."/>
            <person name="Ulvskov P."/>
            <person name="Glockner G."/>
            <person name="Delwiche C.F."/>
            <person name="Petrasek J."/>
            <person name="Van de Peer Y."/>
            <person name="Friml J."/>
            <person name="Beilby M."/>
            <person name="Dolan L."/>
            <person name="Kohara Y."/>
            <person name="Sugano S."/>
            <person name="Fujiyama A."/>
            <person name="Delaux P.-M."/>
            <person name="Quint M."/>
            <person name="TheiBen G."/>
            <person name="Hagemann M."/>
            <person name="Harholt J."/>
            <person name="Dunand C."/>
            <person name="Zachgo S."/>
            <person name="Langdale J."/>
            <person name="Maumus F."/>
            <person name="Straeten D.V.D."/>
            <person name="Gould S.B."/>
            <person name="Rensing S.A."/>
        </authorList>
    </citation>
    <scope>NUCLEOTIDE SEQUENCE [LARGE SCALE GENOMIC DNA]</scope>
    <source>
        <strain evidence="1 2">S276</strain>
    </source>
</reference>
<organism evidence="1 2">
    <name type="scientific">Chara braunii</name>
    <name type="common">Braun's stonewort</name>
    <dbReference type="NCBI Taxonomy" id="69332"/>
    <lineage>
        <taxon>Eukaryota</taxon>
        <taxon>Viridiplantae</taxon>
        <taxon>Streptophyta</taxon>
        <taxon>Charophyceae</taxon>
        <taxon>Charales</taxon>
        <taxon>Characeae</taxon>
        <taxon>Chara</taxon>
    </lineage>
</organism>
<dbReference type="AlphaFoldDB" id="A0A388JTE9"/>
<proteinExistence type="predicted"/>
<accession>A0A388JTE9</accession>
<dbReference type="Proteomes" id="UP000265515">
    <property type="component" value="Unassembled WGS sequence"/>
</dbReference>
<evidence type="ECO:0008006" key="3">
    <source>
        <dbReference type="Google" id="ProtNLM"/>
    </source>
</evidence>
<sequence length="871" mass="99076">MSEECDRRDRKIEEAELRTIAAVSRDLRNLRAEIRTEIQMALAVNARTPKRDREAFVNGLDTYLTEEEVFTDDGANVPPKKARGKQIARNYAAPDDWEEEARVMSRADYEKSLGRKTSTSVKNNSVGKEYPASGGNGSLVNNILDIRSRLMAKEWREVKKLCEARDITYVSKEQGVRELLNRAAWGEDVEQLDETYEGKGYLRQLLEMPFKRKELSLLSVDKLMHLCNCAGSFKEKEKRKTIRDFLGKVVGRKAEVNIRKRMTVKIRYSKEVRKSGIRNILITKIGSCGLHPAIAGIVRRKSRILWRRNRHVAEILCNHKQHSRMSELLCTCKHYDLPAVKGHVLARIGDIPGLSALVRNGKNVVRPKIETTKEEISSGLRSGLASVLNGKLGEQLSDLQIADCFSAERDQHCSVDEGIVLAVKNKFRDLIVTQVDRNAGDLVLMCPSTYQHGLDKLFAWNVANDEVSRSEAVIMKEMKTDFENQGLHKLVNWNPKGREHTTTGSRWIARALNFLLEKLPGVMHFNLTATARLEQNLKKAETKLQQYGKDTLTTSGGFNIKEMFTSLPHSTIMGALNWLLGEWEKKGFLKITVCKRRKQVTLGRKAYGKGYVKFSFTYIRSFISFKLQHTYTKCRGKMLKQVIGVPMGKNSSPPLTCILCAKYEESFLRSLGSDRKLVHGVSFMDDAMLAVVCNRRKESSVGMAREILRKFGSCYGKKLSLVCTDDGSNTIDFVGSKLTIVPKRTQFLLEPKIKNRLEVRMGEVQQRLVHRCFQDFNSYSDKRAKIGAIIGCLHHIQQMANSESTLVLPVLALKYELLRLGYPPAFFFFFKALARFAKGTNVLKEPWIRLLENLVLWKDSTRQKPEKGNQL</sequence>